<gene>
    <name evidence="3" type="primary">rpsP</name>
    <name evidence="5" type="ORF">A3H51_00805</name>
</gene>
<dbReference type="PANTHER" id="PTHR12919:SF20">
    <property type="entry name" value="SMALL RIBOSOMAL SUBUNIT PROTEIN BS16M"/>
    <property type="match status" value="1"/>
</dbReference>
<dbReference type="GO" id="GO:0005737">
    <property type="term" value="C:cytoplasm"/>
    <property type="evidence" value="ECO:0007669"/>
    <property type="project" value="UniProtKB-ARBA"/>
</dbReference>
<dbReference type="PROSITE" id="PS00732">
    <property type="entry name" value="RIBOSOMAL_S16"/>
    <property type="match status" value="1"/>
</dbReference>
<dbReference type="Gene3D" id="3.30.1320.10">
    <property type="match status" value="1"/>
</dbReference>
<dbReference type="SUPFAM" id="SSF54565">
    <property type="entry name" value="Ribosomal protein S16"/>
    <property type="match status" value="1"/>
</dbReference>
<evidence type="ECO:0000256" key="4">
    <source>
        <dbReference type="SAM" id="MobiDB-lite"/>
    </source>
</evidence>
<comment type="similarity">
    <text evidence="3">Belongs to the bacterial ribosomal protein bS16 family.</text>
</comment>
<keyword evidence="1 3" id="KW-0689">Ribosomal protein</keyword>
<sequence length="218" mass="25147">MIYKYIGMLKIRLKRIGRKHDPSFRVVVTEVTAPPKGKYKEAVGFYNSALKQLKLNTERIKYWLSVGAQPTVSVHNILVKEGVISAQKQRAHSTRIRKKAATEEKKKEESIAKIEVDKTDNEEHPDIIEENVDEKPNGEVVEVENKKDVKQSEEEIKQEEEKVDLKSSEAEKNKKDEFVERPKDEMEPETRAEEAKTEGFAEEKIKQEVEEPKSKETA</sequence>
<feature type="compositionally biased region" description="Basic and acidic residues" evidence="4">
    <location>
        <begin position="100"/>
        <end position="218"/>
    </location>
</feature>
<proteinExistence type="inferred from homology"/>
<evidence type="ECO:0000256" key="2">
    <source>
        <dbReference type="ARBA" id="ARBA00023274"/>
    </source>
</evidence>
<keyword evidence="2 3" id="KW-0687">Ribonucleoprotein</keyword>
<dbReference type="EMBL" id="MHOJ01000005">
    <property type="protein sequence ID" value="OGZ62995.1"/>
    <property type="molecule type" value="Genomic_DNA"/>
</dbReference>
<dbReference type="PANTHER" id="PTHR12919">
    <property type="entry name" value="30S RIBOSOMAL PROTEIN S16"/>
    <property type="match status" value="1"/>
</dbReference>
<evidence type="ECO:0000256" key="3">
    <source>
        <dbReference type="HAMAP-Rule" id="MF_00385"/>
    </source>
</evidence>
<dbReference type="GO" id="GO:0003735">
    <property type="term" value="F:structural constituent of ribosome"/>
    <property type="evidence" value="ECO:0007669"/>
    <property type="project" value="InterPro"/>
</dbReference>
<feature type="region of interest" description="Disordered" evidence="4">
    <location>
        <begin position="90"/>
        <end position="218"/>
    </location>
</feature>
<evidence type="ECO:0000313" key="5">
    <source>
        <dbReference type="EMBL" id="OGZ62995.1"/>
    </source>
</evidence>
<dbReference type="InterPro" id="IPR023803">
    <property type="entry name" value="Ribosomal_bS16_dom_sf"/>
</dbReference>
<protein>
    <recommendedName>
        <fullName evidence="3">Small ribosomal subunit protein bS16</fullName>
    </recommendedName>
</protein>
<organism evidence="5 6">
    <name type="scientific">Candidatus Spechtbacteria bacterium RIFCSPLOWO2_02_FULL_38_8</name>
    <dbReference type="NCBI Taxonomy" id="1802164"/>
    <lineage>
        <taxon>Bacteria</taxon>
        <taxon>Candidatus Spechtiibacteriota</taxon>
    </lineage>
</organism>
<evidence type="ECO:0000256" key="1">
    <source>
        <dbReference type="ARBA" id="ARBA00022980"/>
    </source>
</evidence>
<evidence type="ECO:0000313" key="6">
    <source>
        <dbReference type="Proteomes" id="UP000178509"/>
    </source>
</evidence>
<dbReference type="GO" id="GO:0006412">
    <property type="term" value="P:translation"/>
    <property type="evidence" value="ECO:0007669"/>
    <property type="project" value="UniProtKB-UniRule"/>
</dbReference>
<reference evidence="5 6" key="1">
    <citation type="journal article" date="2016" name="Nat. Commun.">
        <title>Thousands of microbial genomes shed light on interconnected biogeochemical processes in an aquifer system.</title>
        <authorList>
            <person name="Anantharaman K."/>
            <person name="Brown C.T."/>
            <person name="Hug L.A."/>
            <person name="Sharon I."/>
            <person name="Castelle C.J."/>
            <person name="Probst A.J."/>
            <person name="Thomas B.C."/>
            <person name="Singh A."/>
            <person name="Wilkins M.J."/>
            <person name="Karaoz U."/>
            <person name="Brodie E.L."/>
            <person name="Williams K.H."/>
            <person name="Hubbard S.S."/>
            <person name="Banfield J.F."/>
        </authorList>
    </citation>
    <scope>NUCLEOTIDE SEQUENCE [LARGE SCALE GENOMIC DNA]</scope>
</reference>
<dbReference type="Pfam" id="PF00886">
    <property type="entry name" value="Ribosomal_S16"/>
    <property type="match status" value="1"/>
</dbReference>
<dbReference type="Proteomes" id="UP000178509">
    <property type="component" value="Unassembled WGS sequence"/>
</dbReference>
<dbReference type="HAMAP" id="MF_00385">
    <property type="entry name" value="Ribosomal_bS16"/>
    <property type="match status" value="1"/>
</dbReference>
<dbReference type="InterPro" id="IPR000307">
    <property type="entry name" value="Ribosomal_bS16"/>
</dbReference>
<comment type="caution">
    <text evidence="5">The sequence shown here is derived from an EMBL/GenBank/DDBJ whole genome shotgun (WGS) entry which is preliminary data.</text>
</comment>
<dbReference type="NCBIfam" id="TIGR00002">
    <property type="entry name" value="S16"/>
    <property type="match status" value="1"/>
</dbReference>
<accession>A0A1G2HKL3</accession>
<name>A0A1G2HKL3_9BACT</name>
<feature type="compositionally biased region" description="Basic residues" evidence="4">
    <location>
        <begin position="90"/>
        <end position="99"/>
    </location>
</feature>
<dbReference type="GO" id="GO:0015935">
    <property type="term" value="C:small ribosomal subunit"/>
    <property type="evidence" value="ECO:0007669"/>
    <property type="project" value="TreeGrafter"/>
</dbReference>
<dbReference type="AlphaFoldDB" id="A0A1G2HKL3"/>
<dbReference type="STRING" id="1802164.A3H51_00805"/>
<dbReference type="InterPro" id="IPR020592">
    <property type="entry name" value="Ribosomal_bS16_CS"/>
</dbReference>